<dbReference type="InterPro" id="IPR013022">
    <property type="entry name" value="Xyl_isomerase-like_TIM-brl"/>
</dbReference>
<dbReference type="InterPro" id="IPR036237">
    <property type="entry name" value="Xyl_isomerase-like_sf"/>
</dbReference>
<keyword evidence="2" id="KW-0413">Isomerase</keyword>
<dbReference type="EMBL" id="CP034235">
    <property type="protein sequence ID" value="QGQ98748.1"/>
    <property type="molecule type" value="Genomic_DNA"/>
</dbReference>
<accession>A0A6B8RUA2</accession>
<name>A0A6B8RUA2_9BACL</name>
<evidence type="ECO:0000313" key="2">
    <source>
        <dbReference type="EMBL" id="QGQ98748.1"/>
    </source>
</evidence>
<dbReference type="PANTHER" id="PTHR12110:SF41">
    <property type="entry name" value="INOSOSE DEHYDRATASE"/>
    <property type="match status" value="1"/>
</dbReference>
<dbReference type="OrthoDB" id="9798407at2"/>
<dbReference type="Proteomes" id="UP000426246">
    <property type="component" value="Chromosome"/>
</dbReference>
<feature type="domain" description="Xylose isomerase-like TIM barrel" evidence="1">
    <location>
        <begin position="26"/>
        <end position="251"/>
    </location>
</feature>
<dbReference type="PANTHER" id="PTHR12110">
    <property type="entry name" value="HYDROXYPYRUVATE ISOMERASE"/>
    <property type="match status" value="1"/>
</dbReference>
<reference evidence="3" key="1">
    <citation type="submission" date="2018-11" db="EMBL/GenBank/DDBJ databases">
        <title>Complete genome sequence of Paenibacillus sp. ML311-T8.</title>
        <authorList>
            <person name="Nam Y.-D."/>
            <person name="Kang J."/>
            <person name="Chung W.-H."/>
            <person name="Park Y.S."/>
        </authorList>
    </citation>
    <scope>NUCLEOTIDE SEQUENCE [LARGE SCALE GENOMIC DNA]</scope>
    <source>
        <strain evidence="3">ML311-T8</strain>
    </source>
</reference>
<dbReference type="KEGG" id="ppsc:EHS13_29655"/>
<dbReference type="SUPFAM" id="SSF51658">
    <property type="entry name" value="Xylose isomerase-like"/>
    <property type="match status" value="1"/>
</dbReference>
<dbReference type="AlphaFoldDB" id="A0A6B8RUA2"/>
<dbReference type="Gene3D" id="3.20.20.150">
    <property type="entry name" value="Divalent-metal-dependent TIM barrel enzymes"/>
    <property type="match status" value="1"/>
</dbReference>
<sequence length="260" mass="29276">MGKMEVGLQLYTLRDQMAIDLEGTLRHVAALGYSGVEFAGYFGRSAQEIRSLLDELNLKAIGSHIGLTNISENLQGEIDFIKTIGGSYFTCPSVPEEDRKDAAGWQSLYAIFQKTGEEVGKQGLQFCYHNHAFEFDIQVGDEFAFDALYQTTTTEAVKVELDVCWVQFAKQDVLTYIEKYKGRIPLLHLKDFTRDEQGQLKTLELGQGEVQLDQVIDASVKAGVKWLIVEQDSCQNPPLESIANSMNWLRSQNSDTYILR</sequence>
<dbReference type="RefSeq" id="WP_155703857.1">
    <property type="nucleotide sequence ID" value="NZ_CP034235.1"/>
</dbReference>
<dbReference type="InterPro" id="IPR050312">
    <property type="entry name" value="IolE/XylAMocC-like"/>
</dbReference>
<protein>
    <submittedName>
        <fullName evidence="2">Sugar phosphate isomerase/epimerase</fullName>
    </submittedName>
</protein>
<dbReference type="GO" id="GO:0016853">
    <property type="term" value="F:isomerase activity"/>
    <property type="evidence" value="ECO:0007669"/>
    <property type="project" value="UniProtKB-KW"/>
</dbReference>
<evidence type="ECO:0000259" key="1">
    <source>
        <dbReference type="Pfam" id="PF01261"/>
    </source>
</evidence>
<organism evidence="2 3">
    <name type="scientific">Paenibacillus psychroresistens</name>
    <dbReference type="NCBI Taxonomy" id="1778678"/>
    <lineage>
        <taxon>Bacteria</taxon>
        <taxon>Bacillati</taxon>
        <taxon>Bacillota</taxon>
        <taxon>Bacilli</taxon>
        <taxon>Bacillales</taxon>
        <taxon>Paenibacillaceae</taxon>
        <taxon>Paenibacillus</taxon>
    </lineage>
</organism>
<keyword evidence="3" id="KW-1185">Reference proteome</keyword>
<dbReference type="Pfam" id="PF01261">
    <property type="entry name" value="AP_endonuc_2"/>
    <property type="match status" value="1"/>
</dbReference>
<evidence type="ECO:0000313" key="3">
    <source>
        <dbReference type="Proteomes" id="UP000426246"/>
    </source>
</evidence>
<gene>
    <name evidence="2" type="ORF">EHS13_29655</name>
</gene>
<proteinExistence type="predicted"/>